<dbReference type="EMBL" id="JBIRGQ010000003">
    <property type="protein sequence ID" value="MFH8546241.1"/>
    <property type="molecule type" value="Genomic_DNA"/>
</dbReference>
<name>A0ABW7QSC5_9ACTN</name>
<dbReference type="Proteomes" id="UP001610818">
    <property type="component" value="Unassembled WGS sequence"/>
</dbReference>
<feature type="domain" description="PRC-barrel" evidence="1">
    <location>
        <begin position="83"/>
        <end position="116"/>
    </location>
</feature>
<keyword evidence="3" id="KW-1185">Reference proteome</keyword>
<reference evidence="2 3" key="1">
    <citation type="submission" date="2024-10" db="EMBL/GenBank/DDBJ databases">
        <title>The Natural Products Discovery Center: Release of the First 8490 Sequenced Strains for Exploring Actinobacteria Biosynthetic Diversity.</title>
        <authorList>
            <person name="Kalkreuter E."/>
            <person name="Kautsar S.A."/>
            <person name="Yang D."/>
            <person name="Bader C.D."/>
            <person name="Teijaro C.N."/>
            <person name="Fluegel L."/>
            <person name="Davis C.M."/>
            <person name="Simpson J.R."/>
            <person name="Lauterbach L."/>
            <person name="Steele A.D."/>
            <person name="Gui C."/>
            <person name="Meng S."/>
            <person name="Li G."/>
            <person name="Viehrig K."/>
            <person name="Ye F."/>
            <person name="Su P."/>
            <person name="Kiefer A.F."/>
            <person name="Nichols A."/>
            <person name="Cepeda A.J."/>
            <person name="Yan W."/>
            <person name="Fan B."/>
            <person name="Jiang Y."/>
            <person name="Adhikari A."/>
            <person name="Zheng C.-J."/>
            <person name="Schuster L."/>
            <person name="Cowan T.M."/>
            <person name="Smanski M.J."/>
            <person name="Chevrette M.G."/>
            <person name="De Carvalho L.P.S."/>
            <person name="Shen B."/>
        </authorList>
    </citation>
    <scope>NUCLEOTIDE SEQUENCE [LARGE SCALE GENOMIC DNA]</scope>
    <source>
        <strain evidence="2 3">NPDC017990</strain>
    </source>
</reference>
<dbReference type="InterPro" id="IPR011033">
    <property type="entry name" value="PRC_barrel-like_sf"/>
</dbReference>
<proteinExistence type="predicted"/>
<dbReference type="Pfam" id="PF05239">
    <property type="entry name" value="PRC"/>
    <property type="match status" value="1"/>
</dbReference>
<dbReference type="InterPro" id="IPR027275">
    <property type="entry name" value="PRC-brl_dom"/>
</dbReference>
<evidence type="ECO:0000313" key="2">
    <source>
        <dbReference type="EMBL" id="MFH8546241.1"/>
    </source>
</evidence>
<organism evidence="2 3">
    <name type="scientific">Streptomyces longisporoflavus</name>
    <dbReference type="NCBI Taxonomy" id="28044"/>
    <lineage>
        <taxon>Bacteria</taxon>
        <taxon>Bacillati</taxon>
        <taxon>Actinomycetota</taxon>
        <taxon>Actinomycetes</taxon>
        <taxon>Kitasatosporales</taxon>
        <taxon>Streptomycetaceae</taxon>
        <taxon>Streptomyces</taxon>
    </lineage>
</organism>
<protein>
    <submittedName>
        <fullName evidence="2">PRC-barrel domain-containing protein</fullName>
    </submittedName>
</protein>
<evidence type="ECO:0000259" key="1">
    <source>
        <dbReference type="Pfam" id="PF05239"/>
    </source>
</evidence>
<evidence type="ECO:0000313" key="3">
    <source>
        <dbReference type="Proteomes" id="UP001610818"/>
    </source>
</evidence>
<dbReference type="RefSeq" id="WP_397711742.1">
    <property type="nucleotide sequence ID" value="NZ_JBIRGN010000003.1"/>
</dbReference>
<dbReference type="SUPFAM" id="SSF50346">
    <property type="entry name" value="PRC-barrel domain"/>
    <property type="match status" value="1"/>
</dbReference>
<gene>
    <name evidence="2" type="ORF">ACH4F9_14675</name>
</gene>
<sequence>MMLLSQTLGLSVISAEDALPAGEVAGLGIDPLTCRVRELYLKNTESGDSVPWAQVRGMGPDAVIVDTAAAETGRESPHSRAHKRLLGKRILTEFGEDIGTLTEVTFDPETGAVGDLYIGRDPTPVPGSRMVGLGSYALVLGAG</sequence>
<accession>A0ABW7QSC5</accession>
<comment type="caution">
    <text evidence="2">The sequence shown here is derived from an EMBL/GenBank/DDBJ whole genome shotgun (WGS) entry which is preliminary data.</text>
</comment>
<dbReference type="Gene3D" id="2.30.30.240">
    <property type="entry name" value="PRC-barrel domain"/>
    <property type="match status" value="1"/>
</dbReference>